<evidence type="ECO:0000256" key="5">
    <source>
        <dbReference type="ARBA" id="ARBA00022670"/>
    </source>
</evidence>
<evidence type="ECO:0000256" key="2">
    <source>
        <dbReference type="ARBA" id="ARBA00007090"/>
    </source>
</evidence>
<keyword evidence="7" id="KW-0808">Transferase</keyword>
<dbReference type="GO" id="GO:0008658">
    <property type="term" value="F:penicillin binding"/>
    <property type="evidence" value="ECO:0007669"/>
    <property type="project" value="InterPro"/>
</dbReference>
<dbReference type="GO" id="GO:0008955">
    <property type="term" value="F:peptidoglycan glycosyltransferase activity"/>
    <property type="evidence" value="ECO:0007669"/>
    <property type="project" value="UniProtKB-EC"/>
</dbReference>
<reference evidence="20" key="1">
    <citation type="submission" date="2019-01" db="EMBL/GenBank/DDBJ databases">
        <title>Sphingorhabdus lacus sp.nov., isolated from an oligotrophic freshwater lake.</title>
        <authorList>
            <person name="Park M."/>
        </authorList>
    </citation>
    <scope>NUCLEOTIDE SEQUENCE [LARGE SCALE GENOMIC DNA]</scope>
    <source>
        <strain evidence="20">IMCC1753</strain>
    </source>
</reference>
<feature type="domain" description="Penicillin-binding protein transpeptidase" evidence="17">
    <location>
        <begin position="358"/>
        <end position="583"/>
    </location>
</feature>
<evidence type="ECO:0000313" key="20">
    <source>
        <dbReference type="Proteomes" id="UP000428803"/>
    </source>
</evidence>
<dbReference type="Pfam" id="PF00912">
    <property type="entry name" value="Transgly"/>
    <property type="match status" value="1"/>
</dbReference>
<evidence type="ECO:0000256" key="1">
    <source>
        <dbReference type="ARBA" id="ARBA00004752"/>
    </source>
</evidence>
<feature type="compositionally biased region" description="Low complexity" evidence="15">
    <location>
        <begin position="639"/>
        <end position="653"/>
    </location>
</feature>
<feature type="compositionally biased region" description="Low complexity" evidence="15">
    <location>
        <begin position="620"/>
        <end position="629"/>
    </location>
</feature>
<dbReference type="InterPro" id="IPR001264">
    <property type="entry name" value="Glyco_trans_51"/>
</dbReference>
<gene>
    <name evidence="19" type="ORF">EUU25_09915</name>
</gene>
<dbReference type="GO" id="GO:0006508">
    <property type="term" value="P:proteolysis"/>
    <property type="evidence" value="ECO:0007669"/>
    <property type="project" value="UniProtKB-KW"/>
</dbReference>
<comment type="pathway">
    <text evidence="1">Cell wall biogenesis; peptidoglycan biosynthesis.</text>
</comment>
<dbReference type="SUPFAM" id="SSF53955">
    <property type="entry name" value="Lysozyme-like"/>
    <property type="match status" value="1"/>
</dbReference>
<evidence type="ECO:0000256" key="16">
    <source>
        <dbReference type="SAM" id="Phobius"/>
    </source>
</evidence>
<dbReference type="InterPro" id="IPR023346">
    <property type="entry name" value="Lysozyme-like_dom_sf"/>
</dbReference>
<evidence type="ECO:0000256" key="9">
    <source>
        <dbReference type="ARBA" id="ARBA00022960"/>
    </source>
</evidence>
<dbReference type="Gene3D" id="1.10.3810.10">
    <property type="entry name" value="Biosynthetic peptidoglycan transglycosylase-like"/>
    <property type="match status" value="1"/>
</dbReference>
<comment type="catalytic activity">
    <reaction evidence="13">
        <text>Preferential cleavage: (Ac)2-L-Lys-D-Ala-|-D-Ala. Also transpeptidation of peptidyl-alanyl moieties that are N-acyl substituents of D-alanine.</text>
        <dbReference type="EC" id="3.4.16.4"/>
    </reaction>
</comment>
<dbReference type="SUPFAM" id="SSF56601">
    <property type="entry name" value="beta-lactamase/transpeptidase-like"/>
    <property type="match status" value="1"/>
</dbReference>
<keyword evidence="9" id="KW-0133">Cell shape</keyword>
<evidence type="ECO:0000259" key="18">
    <source>
        <dbReference type="Pfam" id="PF00912"/>
    </source>
</evidence>
<dbReference type="EMBL" id="CP035733">
    <property type="protein sequence ID" value="QGY80904.1"/>
    <property type="molecule type" value="Genomic_DNA"/>
</dbReference>
<comment type="similarity">
    <text evidence="3">In the N-terminal section; belongs to the glycosyltransferase 51 family.</text>
</comment>
<comment type="catalytic activity">
    <reaction evidence="14">
        <text>[GlcNAc-(1-&gt;4)-Mur2Ac(oyl-L-Ala-gamma-D-Glu-L-Lys-D-Ala-D-Ala)](n)-di-trans,octa-cis-undecaprenyl diphosphate + beta-D-GlcNAc-(1-&gt;4)-Mur2Ac(oyl-L-Ala-gamma-D-Glu-L-Lys-D-Ala-D-Ala)-di-trans,octa-cis-undecaprenyl diphosphate = [GlcNAc-(1-&gt;4)-Mur2Ac(oyl-L-Ala-gamma-D-Glu-L-Lys-D-Ala-D-Ala)](n+1)-di-trans,octa-cis-undecaprenyl diphosphate + di-trans,octa-cis-undecaprenyl diphosphate + H(+)</text>
        <dbReference type="Rhea" id="RHEA:23708"/>
        <dbReference type="Rhea" id="RHEA-COMP:9602"/>
        <dbReference type="Rhea" id="RHEA-COMP:9603"/>
        <dbReference type="ChEBI" id="CHEBI:15378"/>
        <dbReference type="ChEBI" id="CHEBI:58405"/>
        <dbReference type="ChEBI" id="CHEBI:60033"/>
        <dbReference type="ChEBI" id="CHEBI:78435"/>
        <dbReference type="EC" id="2.4.99.28"/>
    </reaction>
</comment>
<organism evidence="19 20">
    <name type="scientific">Sphingorhabdus lacus</name>
    <dbReference type="NCBI Taxonomy" id="392610"/>
    <lineage>
        <taxon>Bacteria</taxon>
        <taxon>Pseudomonadati</taxon>
        <taxon>Pseudomonadota</taxon>
        <taxon>Alphaproteobacteria</taxon>
        <taxon>Sphingomonadales</taxon>
        <taxon>Sphingomonadaceae</taxon>
        <taxon>Sphingorhabdus</taxon>
    </lineage>
</organism>
<evidence type="ECO:0000256" key="15">
    <source>
        <dbReference type="SAM" id="MobiDB-lite"/>
    </source>
</evidence>
<dbReference type="Gene3D" id="3.40.710.10">
    <property type="entry name" value="DD-peptidase/beta-lactamase superfamily"/>
    <property type="match status" value="1"/>
</dbReference>
<feature type="transmembrane region" description="Helical" evidence="16">
    <location>
        <begin position="56"/>
        <end position="79"/>
    </location>
</feature>
<dbReference type="Pfam" id="PF00905">
    <property type="entry name" value="Transpeptidase"/>
    <property type="match status" value="1"/>
</dbReference>
<evidence type="ECO:0000256" key="12">
    <source>
        <dbReference type="ARBA" id="ARBA00023316"/>
    </source>
</evidence>
<keyword evidence="16" id="KW-1133">Transmembrane helix</keyword>
<evidence type="ECO:0000256" key="11">
    <source>
        <dbReference type="ARBA" id="ARBA00023268"/>
    </source>
</evidence>
<keyword evidence="6" id="KW-0328">Glycosyltransferase</keyword>
<accession>A0A6I6L826</accession>
<dbReference type="KEGG" id="slaa:EUU25_09915"/>
<evidence type="ECO:0000256" key="14">
    <source>
        <dbReference type="ARBA" id="ARBA00049902"/>
    </source>
</evidence>
<keyword evidence="16" id="KW-0472">Membrane</keyword>
<name>A0A6I6L826_9SPHN</name>
<keyword evidence="16" id="KW-0812">Transmembrane</keyword>
<dbReference type="PANTHER" id="PTHR32282:SF33">
    <property type="entry name" value="PEPTIDOGLYCAN GLYCOSYLTRANSFERASE"/>
    <property type="match status" value="1"/>
</dbReference>
<dbReference type="InterPro" id="IPR012338">
    <property type="entry name" value="Beta-lactam/transpept-like"/>
</dbReference>
<evidence type="ECO:0000313" key="19">
    <source>
        <dbReference type="EMBL" id="QGY80904.1"/>
    </source>
</evidence>
<dbReference type="GO" id="GO:0030288">
    <property type="term" value="C:outer membrane-bounded periplasmic space"/>
    <property type="evidence" value="ECO:0007669"/>
    <property type="project" value="TreeGrafter"/>
</dbReference>
<keyword evidence="8" id="KW-0378">Hydrolase</keyword>
<evidence type="ECO:0000256" key="6">
    <source>
        <dbReference type="ARBA" id="ARBA00022676"/>
    </source>
</evidence>
<dbReference type="FunFam" id="1.10.3810.10:FF:000001">
    <property type="entry name" value="Penicillin-binding protein 1A"/>
    <property type="match status" value="1"/>
</dbReference>
<dbReference type="InterPro" id="IPR001460">
    <property type="entry name" value="PCN-bd_Tpept"/>
</dbReference>
<dbReference type="AlphaFoldDB" id="A0A6I6L826"/>
<dbReference type="PANTHER" id="PTHR32282">
    <property type="entry name" value="BINDING PROTEIN TRANSPEPTIDASE, PUTATIVE-RELATED"/>
    <property type="match status" value="1"/>
</dbReference>
<dbReference type="GO" id="GO:0071555">
    <property type="term" value="P:cell wall organization"/>
    <property type="evidence" value="ECO:0007669"/>
    <property type="project" value="UniProtKB-KW"/>
</dbReference>
<feature type="domain" description="Glycosyl transferase family 51" evidence="18">
    <location>
        <begin position="112"/>
        <end position="276"/>
    </location>
</feature>
<evidence type="ECO:0000259" key="17">
    <source>
        <dbReference type="Pfam" id="PF00905"/>
    </source>
</evidence>
<keyword evidence="5" id="KW-0645">Protease</keyword>
<keyword evidence="11" id="KW-0511">Multifunctional enzyme</keyword>
<evidence type="ECO:0000256" key="7">
    <source>
        <dbReference type="ARBA" id="ARBA00022679"/>
    </source>
</evidence>
<dbReference type="GO" id="GO:0009002">
    <property type="term" value="F:serine-type D-Ala-D-Ala carboxypeptidase activity"/>
    <property type="evidence" value="ECO:0007669"/>
    <property type="project" value="UniProtKB-EC"/>
</dbReference>
<dbReference type="UniPathway" id="UPA00219"/>
<evidence type="ECO:0000256" key="3">
    <source>
        <dbReference type="ARBA" id="ARBA00007739"/>
    </source>
</evidence>
<protein>
    <submittedName>
        <fullName evidence="19">Penicillin-binding protein</fullName>
    </submittedName>
</protein>
<keyword evidence="12" id="KW-0961">Cell wall biogenesis/degradation</keyword>
<dbReference type="InterPro" id="IPR050396">
    <property type="entry name" value="Glycosyltr_51/Transpeptidase"/>
</dbReference>
<evidence type="ECO:0000256" key="4">
    <source>
        <dbReference type="ARBA" id="ARBA00022645"/>
    </source>
</evidence>
<dbReference type="InterPro" id="IPR036950">
    <property type="entry name" value="PBP_transglycosylase"/>
</dbReference>
<keyword evidence="20" id="KW-1185">Reference proteome</keyword>
<dbReference type="GO" id="GO:0009252">
    <property type="term" value="P:peptidoglycan biosynthetic process"/>
    <property type="evidence" value="ECO:0007669"/>
    <property type="project" value="UniProtKB-UniPathway"/>
</dbReference>
<evidence type="ECO:0000256" key="13">
    <source>
        <dbReference type="ARBA" id="ARBA00034000"/>
    </source>
</evidence>
<dbReference type="Proteomes" id="UP000428803">
    <property type="component" value="Chromosome"/>
</dbReference>
<proteinExistence type="inferred from homology"/>
<evidence type="ECO:0000256" key="10">
    <source>
        <dbReference type="ARBA" id="ARBA00022984"/>
    </source>
</evidence>
<feature type="region of interest" description="Disordered" evidence="15">
    <location>
        <begin position="620"/>
        <end position="653"/>
    </location>
</feature>
<keyword evidence="10" id="KW-0573">Peptidoglycan synthesis</keyword>
<dbReference type="RefSeq" id="WP_158900590.1">
    <property type="nucleotide sequence ID" value="NZ_CP035733.1"/>
</dbReference>
<sequence length="700" mass="76288">MFFKRDNPPPAAPDIDSRLAAFDQAYAGLFPENPKPWEGEAQPTLPKKPFWGKTRWWWFSRIFAGLLFLFMLLILWLAVTAPLSKSLQPIAPPRITLLASDGTPIARNGAIVDKPVDVSALPPHVVQAFLSIEDRRFYSHWGIDPRGLARAAWSNAFGSGITQGGSTITQQLAKFTFLTPERSLTRKAREMLIAFWLEGRLTKDEILERYLSNVYFGDNVYGLRAASLHYFYRQPERLTLSQASMLAGLVQAPSRLAPTKNPERAAKRARLVLRAMVANGAITQAKADSTPVARLDVRVRDSLPTGTYFADWAIPQARLLTESGYADVRITTTLDARLQNIARRVTGNAGLGKAQVALVAMRPNGEVVAMVGGRSYKDSTFNRVTQAKRQPGSTFKLFVYLAALRSGMTPNSLIADTPINEGLYRPKNSGDNYRGDISLKEAFARSSNVASVRLYQQVGGEAVAKAAEDLGVTSKLNLDPSLALGSSGITLLELTSAYAGVAGNAWPVEPHAFKQEEQGWIEWLFSGPRSFSGRTHQMLLDLLGATVSNGTGRAARLSIPAFGKTGTSQDNRDALFVGFADDLVVGVWIGNDDNSPLRGINGGGLPARIWRDFMSQAIKGAAPKAAPKPATKPDPEGPIEPLDLPELPELPEGISNTDVRINEQDGVTVNTEVGGVPLDIRLGREGVEVQPTPKENEPRR</sequence>
<keyword evidence="4" id="KW-0121">Carboxypeptidase</keyword>
<dbReference type="OrthoDB" id="9766909at2"/>
<dbReference type="GO" id="GO:0008360">
    <property type="term" value="P:regulation of cell shape"/>
    <property type="evidence" value="ECO:0007669"/>
    <property type="project" value="UniProtKB-KW"/>
</dbReference>
<comment type="similarity">
    <text evidence="2">In the C-terminal section; belongs to the transpeptidase family.</text>
</comment>
<evidence type="ECO:0000256" key="8">
    <source>
        <dbReference type="ARBA" id="ARBA00022801"/>
    </source>
</evidence>